<sequence>MAQRFQPQNLAWDDDVRGFFSLAGGAVEEQTTKYLKRAVEYFAAEYVLSQTTRATYTSVFDWESYLLKNGVSKALSPLTPTTQVMLSSRIPALTGLNPDIIQTIHDDEAFGDFRVELENIYGHCPLGSRSEVDAYMRDKEKTLLEPKLAQLSKDLERGWLSRLGVGAGRVRFSLIAGLISSGLGVAAAGPAGVLAGLLPVGGNLFDAAASGSQGTTKIWSSLVQHGQTHRDEIPRSEDTPGSTKPSESINPWGIEPKPDHRVQVTPGTILRWDAVRPEGPVEGGNYHKGVYSACTCGSTLKYKFCCAGITPAPE</sequence>
<gene>
    <name evidence="2" type="ORF">FEF26_04530</name>
</gene>
<dbReference type="OrthoDB" id="5103568at2"/>
<feature type="compositionally biased region" description="Basic and acidic residues" evidence="1">
    <location>
        <begin position="228"/>
        <end position="238"/>
    </location>
</feature>
<dbReference type="Proteomes" id="UP000310458">
    <property type="component" value="Unassembled WGS sequence"/>
</dbReference>
<proteinExistence type="predicted"/>
<keyword evidence="3" id="KW-1185">Reference proteome</keyword>
<name>A0A5R9BEP0_9MICC</name>
<evidence type="ECO:0000313" key="3">
    <source>
        <dbReference type="Proteomes" id="UP000310458"/>
    </source>
</evidence>
<dbReference type="EMBL" id="VAVZ01000008">
    <property type="protein sequence ID" value="TLP98661.1"/>
    <property type="molecule type" value="Genomic_DNA"/>
</dbReference>
<comment type="caution">
    <text evidence="2">The sequence shown here is derived from an EMBL/GenBank/DDBJ whole genome shotgun (WGS) entry which is preliminary data.</text>
</comment>
<organism evidence="2 3">
    <name type="scientific">Nesterenkonia salmonea</name>
    <dbReference type="NCBI Taxonomy" id="1804987"/>
    <lineage>
        <taxon>Bacteria</taxon>
        <taxon>Bacillati</taxon>
        <taxon>Actinomycetota</taxon>
        <taxon>Actinomycetes</taxon>
        <taxon>Micrococcales</taxon>
        <taxon>Micrococcaceae</taxon>
        <taxon>Nesterenkonia</taxon>
    </lineage>
</organism>
<accession>A0A5R9BEP0</accession>
<dbReference type="AlphaFoldDB" id="A0A5R9BEP0"/>
<protein>
    <submittedName>
        <fullName evidence="2">Uncharacterized protein</fullName>
    </submittedName>
</protein>
<feature type="region of interest" description="Disordered" evidence="1">
    <location>
        <begin position="223"/>
        <end position="260"/>
    </location>
</feature>
<evidence type="ECO:0000256" key="1">
    <source>
        <dbReference type="SAM" id="MobiDB-lite"/>
    </source>
</evidence>
<evidence type="ECO:0000313" key="2">
    <source>
        <dbReference type="EMBL" id="TLP98661.1"/>
    </source>
</evidence>
<feature type="compositionally biased region" description="Polar residues" evidence="1">
    <location>
        <begin position="239"/>
        <end position="249"/>
    </location>
</feature>
<reference evidence="2 3" key="1">
    <citation type="submission" date="2019-05" db="EMBL/GenBank/DDBJ databases">
        <title>Nesterenkonia sp. GY074 isolated from the Southern Atlantic Ocean.</title>
        <authorList>
            <person name="Zhang G."/>
        </authorList>
    </citation>
    <scope>NUCLEOTIDE SEQUENCE [LARGE SCALE GENOMIC DNA]</scope>
    <source>
        <strain evidence="2 3">GY074</strain>
    </source>
</reference>